<organism evidence="2 3">
    <name type="scientific">Parerythrobacter lacustris</name>
    <dbReference type="NCBI Taxonomy" id="2969984"/>
    <lineage>
        <taxon>Bacteria</taxon>
        <taxon>Pseudomonadati</taxon>
        <taxon>Pseudomonadota</taxon>
        <taxon>Alphaproteobacteria</taxon>
        <taxon>Sphingomonadales</taxon>
        <taxon>Erythrobacteraceae</taxon>
        <taxon>Parerythrobacter</taxon>
    </lineage>
</organism>
<evidence type="ECO:0000313" key="3">
    <source>
        <dbReference type="Proteomes" id="UP001206067"/>
    </source>
</evidence>
<reference evidence="2 3" key="1">
    <citation type="submission" date="2022-08" db="EMBL/GenBank/DDBJ databases">
        <title>Polyphasic taxonomy analysis of Qipengyuania sp.RS5-5.</title>
        <authorList>
            <person name="Xamxidin M."/>
            <person name="Wu M."/>
        </authorList>
    </citation>
    <scope>NUCLEOTIDE SEQUENCE [LARGE SCALE GENOMIC DNA]</scope>
    <source>
        <strain evidence="2 3">RS5-5</strain>
    </source>
</reference>
<gene>
    <name evidence="2" type="ORF">NSO95_07185</name>
</gene>
<comment type="caution">
    <text evidence="2">The sequence shown here is derived from an EMBL/GenBank/DDBJ whole genome shotgun (WGS) entry which is preliminary data.</text>
</comment>
<dbReference type="RefSeq" id="WP_257595503.1">
    <property type="nucleotide sequence ID" value="NZ_JANKHH010000004.1"/>
</dbReference>
<feature type="chain" id="PRO_5046034967" description="DUF2066 domain-containing protein" evidence="1">
    <location>
        <begin position="24"/>
        <end position="332"/>
    </location>
</feature>
<dbReference type="Proteomes" id="UP001206067">
    <property type="component" value="Unassembled WGS sequence"/>
</dbReference>
<evidence type="ECO:0008006" key="4">
    <source>
        <dbReference type="Google" id="ProtNLM"/>
    </source>
</evidence>
<dbReference type="EMBL" id="JANKHH010000004">
    <property type="protein sequence ID" value="MCR2833726.1"/>
    <property type="molecule type" value="Genomic_DNA"/>
</dbReference>
<sequence>MASRSAIILSAFCAMLFALPLHAQDAKADKAPPHPAMAGFLAELSAGDLDGAAANISRIGDFGDEKFFAFEPTREELVAFLAGCELVAGDYGLTNQTATPLQKTEWDCAEGQRYFISMLPEDALVIRVDRARPYLWVASIETAESRAAREAARLAEQVSRRAAFGGMVPPPPIPVVFSDEEQRALRERDERERIEAHSNRDAVGQAVLSGQLDAIRTFATEETRARYAIRDPFFDVSIEQARGKGADSAVALLKQAIEELGTPESVECHLSEQKFGPHVCRWGLSNSQNGLLAEMYFRGPGGSLNSFTVLRETPVETAEFRQRAMEAGVIDG</sequence>
<proteinExistence type="predicted"/>
<keyword evidence="3" id="KW-1185">Reference proteome</keyword>
<keyword evidence="1" id="KW-0732">Signal</keyword>
<name>A0ABT1XQ02_9SPHN</name>
<evidence type="ECO:0000256" key="1">
    <source>
        <dbReference type="SAM" id="SignalP"/>
    </source>
</evidence>
<feature type="signal peptide" evidence="1">
    <location>
        <begin position="1"/>
        <end position="23"/>
    </location>
</feature>
<accession>A0ABT1XQ02</accession>
<protein>
    <recommendedName>
        <fullName evidence="4">DUF2066 domain-containing protein</fullName>
    </recommendedName>
</protein>
<evidence type="ECO:0000313" key="2">
    <source>
        <dbReference type="EMBL" id="MCR2833726.1"/>
    </source>
</evidence>